<dbReference type="OrthoDB" id="7066673at2"/>
<evidence type="ECO:0000313" key="2">
    <source>
        <dbReference type="EMBL" id="PPK51608.1"/>
    </source>
</evidence>
<dbReference type="GO" id="GO:0005829">
    <property type="term" value="C:cytosol"/>
    <property type="evidence" value="ECO:0007669"/>
    <property type="project" value="TreeGrafter"/>
</dbReference>
<comment type="caution">
    <text evidence="3">The sequence shown here is derived from an EMBL/GenBank/DDBJ whole genome shotgun (WGS) entry which is preliminary data.</text>
</comment>
<keyword evidence="3" id="KW-0378">Hydrolase</keyword>
<dbReference type="GO" id="GO:0005524">
    <property type="term" value="F:ATP binding"/>
    <property type="evidence" value="ECO:0007669"/>
    <property type="project" value="InterPro"/>
</dbReference>
<reference evidence="2 5" key="1">
    <citation type="submission" date="2018-02" db="EMBL/GenBank/DDBJ databases">
        <title>Deep subsurface shale carbon reservoir microbial communities from Ohio and West Virginia, USA.</title>
        <authorList>
            <person name="Wrighton K."/>
        </authorList>
    </citation>
    <scope>NUCLEOTIDE SEQUENCE [LARGE SCALE GENOMIC DNA]</scope>
    <source>
        <strain evidence="2 5">UTICA-S1B6</strain>
    </source>
</reference>
<evidence type="ECO:0000256" key="1">
    <source>
        <dbReference type="ARBA" id="ARBA00034923"/>
    </source>
</evidence>
<dbReference type="EMBL" id="PTIT01000010">
    <property type="protein sequence ID" value="PPK51608.1"/>
    <property type="molecule type" value="Genomic_DNA"/>
</dbReference>
<evidence type="ECO:0000313" key="3">
    <source>
        <dbReference type="EMBL" id="PPK54828.1"/>
    </source>
</evidence>
<dbReference type="Gene3D" id="3.40.50.300">
    <property type="entry name" value="P-loop containing nucleotide triphosphate hydrolases"/>
    <property type="match status" value="2"/>
</dbReference>
<evidence type="ECO:0000313" key="5">
    <source>
        <dbReference type="Proteomes" id="UP000239648"/>
    </source>
</evidence>
<dbReference type="GO" id="GO:0043138">
    <property type="term" value="F:3'-5' DNA helicase activity"/>
    <property type="evidence" value="ECO:0007669"/>
    <property type="project" value="TreeGrafter"/>
</dbReference>
<evidence type="ECO:0000313" key="4">
    <source>
        <dbReference type="Proteomes" id="UP000239446"/>
    </source>
</evidence>
<dbReference type="SUPFAM" id="SSF52540">
    <property type="entry name" value="P-loop containing nucleoside triphosphate hydrolases"/>
    <property type="match status" value="1"/>
</dbReference>
<protein>
    <recommendedName>
        <fullName evidence="1">DNA 3'-5' helicase II</fullName>
    </recommendedName>
</protein>
<dbReference type="PANTHER" id="PTHR11070">
    <property type="entry name" value="UVRD / RECB / PCRA DNA HELICASE FAMILY MEMBER"/>
    <property type="match status" value="1"/>
</dbReference>
<reference evidence="3 4" key="2">
    <citation type="submission" date="2018-02" db="EMBL/GenBank/DDBJ databases">
        <title>Subsurface microbial communities from deep shales in Ohio and West Virginia, USA.</title>
        <authorList>
            <person name="Wrighton K."/>
        </authorList>
    </citation>
    <scope>NUCLEOTIDE SEQUENCE [LARGE SCALE GENOMIC DNA]</scope>
    <source>
        <strain evidence="3 4">UTICA-S1B9</strain>
    </source>
</reference>
<dbReference type="InterPro" id="IPR027417">
    <property type="entry name" value="P-loop_NTPase"/>
</dbReference>
<accession>A0A2S6G6P8</accession>
<dbReference type="AlphaFoldDB" id="A0A2S6G6P8"/>
<proteinExistence type="predicted"/>
<dbReference type="RefSeq" id="WP_104415946.1">
    <property type="nucleotide sequence ID" value="NZ_PTIT01000010.1"/>
</dbReference>
<organism evidence="3 4">
    <name type="scientific">Marinobacter persicus</name>
    <dbReference type="NCBI Taxonomy" id="930118"/>
    <lineage>
        <taxon>Bacteria</taxon>
        <taxon>Pseudomonadati</taxon>
        <taxon>Pseudomonadota</taxon>
        <taxon>Gammaproteobacteria</taxon>
        <taxon>Pseudomonadales</taxon>
        <taxon>Marinobacteraceae</taxon>
        <taxon>Marinobacter</taxon>
    </lineage>
</organism>
<keyword evidence="3" id="KW-0547">Nucleotide-binding</keyword>
<dbReference type="GO" id="GO:0000725">
    <property type="term" value="P:recombinational repair"/>
    <property type="evidence" value="ECO:0007669"/>
    <property type="project" value="TreeGrafter"/>
</dbReference>
<dbReference type="EMBL" id="PTIU01000009">
    <property type="protein sequence ID" value="PPK54828.1"/>
    <property type="molecule type" value="Genomic_DNA"/>
</dbReference>
<gene>
    <name evidence="3" type="ORF">B0H24_10095</name>
    <name evidence="2" type="ORF">BY455_1105</name>
</gene>
<keyword evidence="3" id="KW-0067">ATP-binding</keyword>
<dbReference type="Pfam" id="PF13245">
    <property type="entry name" value="AAA_19"/>
    <property type="match status" value="1"/>
</dbReference>
<keyword evidence="3" id="KW-0347">Helicase</keyword>
<dbReference type="InterPro" id="IPR000212">
    <property type="entry name" value="DNA_helicase_UvrD/REP"/>
</dbReference>
<dbReference type="GO" id="GO:0003677">
    <property type="term" value="F:DNA binding"/>
    <property type="evidence" value="ECO:0007669"/>
    <property type="project" value="InterPro"/>
</dbReference>
<keyword evidence="5" id="KW-1185">Reference proteome</keyword>
<sequence length="545" mass="61020">MAKLIPPFESIEHNALPNSERRVLEHLNQLDFPGLEVYFSLPLVREKKLGTFRSEADFILFHPAHGILVWEVKGGGISYRESQWFSENNSGTHPIKDPVKQADNAIGDIITRIKRIVRDGLMLPIGRNLVFPDTVAQNMTLPLGLVREDIIDYHGLQSLDQAALIKLFKRWPHQDKLPIGKADATFVRDKVLNPTFHLAPAIEARVDQVESRLVQLTNQQVWALELLRFVPRLTITGGAGTGKTLLARHKAQDLAGEGKNVLALCFNKALAAHIHDALEDADEHLEGSITASSFHDFARELIEGAGLAWNPPEVPKNKPAFYEETVPTLLADAAIKLPQTFDALLVDEAQDFHPLWWMALDSVLTPDAQVVLFADPSQNLYGRDFEIPSDVFEGMLPYPFQLMHNCRNSLEIAQWLNNRFDYASLPAPHLPAANERVQEHRWKQIDEQTEQLNAAWQVLKSRGITAEQLVVLSPYRPENSGGICALKKAFPDEPFVVSTISSYKGLQSPFVFLVDMDTGGFAAREDLWYVGATRATVGLQTFAKI</sequence>
<dbReference type="PANTHER" id="PTHR11070:SF2">
    <property type="entry name" value="ATP-DEPENDENT DNA HELICASE SRS2"/>
    <property type="match status" value="1"/>
</dbReference>
<dbReference type="Proteomes" id="UP000239446">
    <property type="component" value="Unassembled WGS sequence"/>
</dbReference>
<name>A0A2S6G6P8_9GAMM</name>
<dbReference type="Proteomes" id="UP000239648">
    <property type="component" value="Unassembled WGS sequence"/>
</dbReference>